<reference evidence="1 2" key="1">
    <citation type="submission" date="2018-09" db="EMBL/GenBank/DDBJ databases">
        <authorList>
            <person name="Wang F."/>
        </authorList>
    </citation>
    <scope>NUCLEOTIDE SEQUENCE [LARGE SCALE GENOMIC DNA]</scope>
    <source>
        <strain evidence="1 2">PLHSC7-2</strain>
    </source>
</reference>
<dbReference type="EMBL" id="QZCH01000012">
    <property type="protein sequence ID" value="RJG47536.1"/>
    <property type="molecule type" value="Genomic_DNA"/>
</dbReference>
<dbReference type="InterPro" id="IPR016896">
    <property type="entry name" value="DUF2860"/>
</dbReference>
<dbReference type="AlphaFoldDB" id="A0A418YEE9"/>
<protein>
    <submittedName>
        <fullName evidence="1">DUF2860 domain-containing protein</fullName>
    </submittedName>
</protein>
<evidence type="ECO:0000313" key="2">
    <source>
        <dbReference type="Proteomes" id="UP000283255"/>
    </source>
</evidence>
<dbReference type="Pfam" id="PF11059">
    <property type="entry name" value="DUF2860"/>
    <property type="match status" value="1"/>
</dbReference>
<accession>A0A418YEE9</accession>
<proteinExistence type="predicted"/>
<organism evidence="1 2">
    <name type="scientific">Motilimonas pumila</name>
    <dbReference type="NCBI Taxonomy" id="2303987"/>
    <lineage>
        <taxon>Bacteria</taxon>
        <taxon>Pseudomonadati</taxon>
        <taxon>Pseudomonadota</taxon>
        <taxon>Gammaproteobacteria</taxon>
        <taxon>Alteromonadales</taxon>
        <taxon>Alteromonadales genera incertae sedis</taxon>
        <taxon>Motilimonas</taxon>
    </lineage>
</organism>
<keyword evidence="2" id="KW-1185">Reference proteome</keyword>
<dbReference type="OrthoDB" id="6199337at2"/>
<comment type="caution">
    <text evidence="1">The sequence shown here is derived from an EMBL/GenBank/DDBJ whole genome shotgun (WGS) entry which is preliminary data.</text>
</comment>
<dbReference type="PIRSF" id="PIRSF028696">
    <property type="entry name" value="UCP028696"/>
    <property type="match status" value="1"/>
</dbReference>
<sequence length="318" mass="35905">MNKLVGLTLAGLASASAMTWAEEAPRLSGEIMFSSAYLSSNSQLHTRGDSQLNNLNSHASQHDEWLIVPLGNITYELGDSRRQRVYLGTSNDDLAIGNLAFELGYQYDFDNGTQIDVSLLPTVVSGEKWANPYQESGMRSKQDVSGIAYRMQLHNLVNTGLTLDMAYANAEYDNDQVQHQSLLRDHDLYYIKASYPLMSCAQSSLVAAIAYTHKDAKGKAQSYDQYKAELSYYWLKNAHSLAVTGGIEQRDYDAIHPIFERTREDKQYSLFVAYQYANVFGWDNWNLVSFNGVKANDSNINFYEKQEYLTSIGLSYNF</sequence>
<dbReference type="Proteomes" id="UP000283255">
    <property type="component" value="Unassembled WGS sequence"/>
</dbReference>
<dbReference type="RefSeq" id="WP_119910689.1">
    <property type="nucleotide sequence ID" value="NZ_QZCH01000012.1"/>
</dbReference>
<name>A0A418YEE9_9GAMM</name>
<gene>
    <name evidence="1" type="ORF">D1Z90_10370</name>
</gene>
<evidence type="ECO:0000313" key="1">
    <source>
        <dbReference type="EMBL" id="RJG47536.1"/>
    </source>
</evidence>
<reference evidence="1 2" key="2">
    <citation type="submission" date="2019-01" db="EMBL/GenBank/DDBJ databases">
        <title>Motilimonas pumilus sp. nov., isolated from the gut of sea cucumber (Apostichopus japonicus).</title>
        <authorList>
            <person name="Wang F.-Q."/>
            <person name="Ren L.-H."/>
            <person name="Lin Y.-W."/>
            <person name="Sun G.-H."/>
            <person name="Du Z.-J."/>
            <person name="Zhao J.-X."/>
            <person name="Liu X.-J."/>
            <person name="Liu L.-J."/>
        </authorList>
    </citation>
    <scope>NUCLEOTIDE SEQUENCE [LARGE SCALE GENOMIC DNA]</scope>
    <source>
        <strain evidence="1 2">PLHSC7-2</strain>
    </source>
</reference>